<dbReference type="AlphaFoldDB" id="A0A9P8TR51"/>
<comment type="caution">
    <text evidence="1">The sequence shown here is derived from an EMBL/GenBank/DDBJ whole genome shotgun (WGS) entry which is preliminary data.</text>
</comment>
<gene>
    <name evidence="1" type="ORF">WICPIJ_001090</name>
</gene>
<dbReference type="Proteomes" id="UP000774326">
    <property type="component" value="Unassembled WGS sequence"/>
</dbReference>
<reference evidence="1" key="1">
    <citation type="journal article" date="2021" name="Open Biol.">
        <title>Shared evolutionary footprints suggest mitochondrial oxidative damage underlies multiple complex I losses in fungi.</title>
        <authorList>
            <person name="Schikora-Tamarit M.A."/>
            <person name="Marcet-Houben M."/>
            <person name="Nosek J."/>
            <person name="Gabaldon T."/>
        </authorList>
    </citation>
    <scope>NUCLEOTIDE SEQUENCE</scope>
    <source>
        <strain evidence="1">CBS2887</strain>
    </source>
</reference>
<name>A0A9P8TR51_WICPI</name>
<organism evidence="1 2">
    <name type="scientific">Wickerhamomyces pijperi</name>
    <name type="common">Yeast</name>
    <name type="synonym">Pichia pijperi</name>
    <dbReference type="NCBI Taxonomy" id="599730"/>
    <lineage>
        <taxon>Eukaryota</taxon>
        <taxon>Fungi</taxon>
        <taxon>Dikarya</taxon>
        <taxon>Ascomycota</taxon>
        <taxon>Saccharomycotina</taxon>
        <taxon>Saccharomycetes</taxon>
        <taxon>Phaffomycetales</taxon>
        <taxon>Wickerhamomycetaceae</taxon>
        <taxon>Wickerhamomyces</taxon>
    </lineage>
</organism>
<evidence type="ECO:0000313" key="1">
    <source>
        <dbReference type="EMBL" id="KAH3687934.1"/>
    </source>
</evidence>
<reference evidence="1" key="2">
    <citation type="submission" date="2021-01" db="EMBL/GenBank/DDBJ databases">
        <authorList>
            <person name="Schikora-Tamarit M.A."/>
        </authorList>
    </citation>
    <scope>NUCLEOTIDE SEQUENCE</scope>
    <source>
        <strain evidence="1">CBS2887</strain>
    </source>
</reference>
<dbReference type="EMBL" id="JAEUBG010000593">
    <property type="protein sequence ID" value="KAH3687934.1"/>
    <property type="molecule type" value="Genomic_DNA"/>
</dbReference>
<dbReference type="OrthoDB" id="10555922at2759"/>
<keyword evidence="2" id="KW-1185">Reference proteome</keyword>
<accession>A0A9P8TR51</accession>
<protein>
    <submittedName>
        <fullName evidence="1">Uncharacterized protein</fullName>
    </submittedName>
</protein>
<proteinExistence type="predicted"/>
<sequence>MEINSVVLLEISMAEEALEWTQLGLQVLDPPVNLNNSGLPPAEIPCCTKTTVDCSLATGTATEFFFNKDFNFKEETPSLGNGNSKPGKVGFSASVLDGEVSDEYAWLDVDSVFVVVLTGVTVQSLQSNQTDFLDLSDGGHLQIDNVHFTRNNNEFIGWNGTDLVDGLTLQVGLIGQKSSNSTDSGTRNNDTLEAGGNFVDNFSDHSTGDGGTNVPVEDAGELFWGQSSTQQVDDSFVGNVSSNDGVGLAA</sequence>
<evidence type="ECO:0000313" key="2">
    <source>
        <dbReference type="Proteomes" id="UP000774326"/>
    </source>
</evidence>